<keyword evidence="2" id="KW-1185">Reference proteome</keyword>
<evidence type="ECO:0000313" key="1">
    <source>
        <dbReference type="EMBL" id="KAK8871436.1"/>
    </source>
</evidence>
<dbReference type="EMBL" id="JAPFFF010000013">
    <property type="protein sequence ID" value="KAK8871436.1"/>
    <property type="molecule type" value="Genomic_DNA"/>
</dbReference>
<sequence length="182" mass="20392">MSAGKVGGWETTDVGSDHVKFVRPYLKRNLPNLFPEFVSGGFDIVAAKIQIVSGYKLLLDIKSEKSSFLVQLLLHVDVTKKTSLREITKPDDAEVIPNGYEWQDVSKFTPADLAHAEGILRKNIEYQIEPDGKVLVYRTIVENNLNKTHIIFRDGIATLFSAVISKNPANNEENMVSIYQIS</sequence>
<organism evidence="1 2">
    <name type="scientific">Tritrichomonas musculus</name>
    <dbReference type="NCBI Taxonomy" id="1915356"/>
    <lineage>
        <taxon>Eukaryota</taxon>
        <taxon>Metamonada</taxon>
        <taxon>Parabasalia</taxon>
        <taxon>Tritrichomonadida</taxon>
        <taxon>Tritrichomonadidae</taxon>
        <taxon>Tritrichomonas</taxon>
    </lineage>
</organism>
<protein>
    <submittedName>
        <fullName evidence="1">Uncharacterized protein</fullName>
    </submittedName>
</protein>
<gene>
    <name evidence="1" type="ORF">M9Y10_007164</name>
</gene>
<name>A0ABR2J1K3_9EUKA</name>
<proteinExistence type="predicted"/>
<accession>A0ABR2J1K3</accession>
<reference evidence="1 2" key="1">
    <citation type="submission" date="2024-04" db="EMBL/GenBank/DDBJ databases">
        <title>Tritrichomonas musculus Genome.</title>
        <authorList>
            <person name="Alves-Ferreira E."/>
            <person name="Grigg M."/>
            <person name="Lorenzi H."/>
            <person name="Galac M."/>
        </authorList>
    </citation>
    <scope>NUCLEOTIDE SEQUENCE [LARGE SCALE GENOMIC DNA]</scope>
    <source>
        <strain evidence="1 2">EAF2021</strain>
    </source>
</reference>
<comment type="caution">
    <text evidence="1">The sequence shown here is derived from an EMBL/GenBank/DDBJ whole genome shotgun (WGS) entry which is preliminary data.</text>
</comment>
<dbReference type="Proteomes" id="UP001470230">
    <property type="component" value="Unassembled WGS sequence"/>
</dbReference>
<evidence type="ECO:0000313" key="2">
    <source>
        <dbReference type="Proteomes" id="UP001470230"/>
    </source>
</evidence>